<evidence type="ECO:0000313" key="1">
    <source>
        <dbReference type="EMBL" id="CAI4014002.1"/>
    </source>
</evidence>
<keyword evidence="3" id="KW-1185">Reference proteome</keyword>
<dbReference type="OrthoDB" id="431620at2759"/>
<comment type="caution">
    <text evidence="1">The sequence shown here is derived from an EMBL/GenBank/DDBJ whole genome shotgun (WGS) entry which is preliminary data.</text>
</comment>
<proteinExistence type="predicted"/>
<name>A0A9P1DP32_9DINO</name>
<dbReference type="EMBL" id="CAMXCT020006135">
    <property type="protein sequence ID" value="CAL1167377.1"/>
    <property type="molecule type" value="Genomic_DNA"/>
</dbReference>
<dbReference type="EMBL" id="CAMXCT010006135">
    <property type="protein sequence ID" value="CAI4014002.1"/>
    <property type="molecule type" value="Genomic_DNA"/>
</dbReference>
<reference evidence="2 3" key="2">
    <citation type="submission" date="2024-05" db="EMBL/GenBank/DDBJ databases">
        <authorList>
            <person name="Chen Y."/>
            <person name="Shah S."/>
            <person name="Dougan E. K."/>
            <person name="Thang M."/>
            <person name="Chan C."/>
        </authorList>
    </citation>
    <scope>NUCLEOTIDE SEQUENCE [LARGE SCALE GENOMIC DNA]</scope>
</reference>
<protein>
    <submittedName>
        <fullName evidence="1">Uncharacterized protein</fullName>
    </submittedName>
</protein>
<dbReference type="Proteomes" id="UP001152797">
    <property type="component" value="Unassembled WGS sequence"/>
</dbReference>
<organism evidence="1">
    <name type="scientific">Cladocopium goreaui</name>
    <dbReference type="NCBI Taxonomy" id="2562237"/>
    <lineage>
        <taxon>Eukaryota</taxon>
        <taxon>Sar</taxon>
        <taxon>Alveolata</taxon>
        <taxon>Dinophyceae</taxon>
        <taxon>Suessiales</taxon>
        <taxon>Symbiodiniaceae</taxon>
        <taxon>Cladocopium</taxon>
    </lineage>
</organism>
<sequence length="806" mass="91442">MGHARSDDDDDFLTELLTCHRSASLGPFPWQQLEDDGAKRHTEGQKQIRTDPMPVLHVRSSGLGLSTATAPVSQTALVPPYLQDPELRNLDRTVEVFEKIEMEPHMSFKLPKPGATAGYVLEHGAAVFEALHKKHSPMTFKFGITHCAHFRWFHRPYGYRYGVEKFEHMLILYAASNPFGPAFLEASMVQRYSSAKAAHQKQRTYSTLLHGNILEMNLCSDLHSEVGKAVKTLDAAATPASCTSQIETARAVVSEMGEGQAHRSGINDWAKVDYKNSERDVQSIVDKQGTRLKLPITELAIRGKTVPWISPKSWFEYLVNNGLLYMLSGLRCDEGCHVGSTWKDFWKKYEQLHPTFSLFEDPSFDPATTIGMYLHGDEGRTLKKSALMVTSLQSILGWGFDKKRLKRPRHERSLEINFAGHTYTTRFVVSVMPKSFYASDPEVFHDMMEELSKELSDILKNGILDRATGITYRVCLLGVKGDMPYLQKCGRLKRSWNTTVKRGTARKAPPGVCHLCLAGTNSFPCEDTSHDPAWRDTIAVRDPFDQLPAPLRFLPYDRNDRGSYFKPDLWHCIHLGVGKSYIASTLQLALPVVPGNNNDERFAWLSEHYIAWCRSERTSCHVSKISAYLISYNDATGATGNWSKGSVTRNLMKWMAPLLTDLRSQGLLHRAREGARDLNAALSFLYNAPLWLEHEECKFVYNRGMNFLQAYSALARDCFRQNKYHLYPLYPKLHAVHHVWLLISQDGDSVGYAMNPLTASCQQDEDIVGKVSRTSRRVNVRMVIQRTLQRYLMASYKVWFDAKIIA</sequence>
<evidence type="ECO:0000313" key="2">
    <source>
        <dbReference type="EMBL" id="CAL4801314.1"/>
    </source>
</evidence>
<reference evidence="1" key="1">
    <citation type="submission" date="2022-10" db="EMBL/GenBank/DDBJ databases">
        <authorList>
            <person name="Chen Y."/>
            <person name="Dougan E. K."/>
            <person name="Chan C."/>
            <person name="Rhodes N."/>
            <person name="Thang M."/>
        </authorList>
    </citation>
    <scope>NUCLEOTIDE SEQUENCE</scope>
</reference>
<evidence type="ECO:0000313" key="3">
    <source>
        <dbReference type="Proteomes" id="UP001152797"/>
    </source>
</evidence>
<gene>
    <name evidence="1" type="ORF">C1SCF055_LOCUS38933</name>
</gene>
<accession>A0A9P1DP32</accession>
<dbReference type="EMBL" id="CAMXCT030006135">
    <property type="protein sequence ID" value="CAL4801314.1"/>
    <property type="molecule type" value="Genomic_DNA"/>
</dbReference>
<dbReference type="AlphaFoldDB" id="A0A9P1DP32"/>